<evidence type="ECO:0000313" key="2">
    <source>
        <dbReference type="Proteomes" id="UP000244571"/>
    </source>
</evidence>
<dbReference type="Proteomes" id="UP000244571">
    <property type="component" value="Chromosome"/>
</dbReference>
<accession>A0A2R4XHZ6</accession>
<keyword evidence="2" id="KW-1185">Reference proteome</keyword>
<evidence type="ECO:0000313" key="1">
    <source>
        <dbReference type="EMBL" id="AWB33410.1"/>
    </source>
</evidence>
<sequence>MLVNTKAVQAGMPPSCLIVPFEGQTGLIVSFGHEHIDRDVLLAGDERKLDLAVNTILNDGGSQRVLGCDQGNLSFKTAG</sequence>
<dbReference type="KEGG" id="boz:DBV39_06485"/>
<dbReference type="EMBL" id="CP028901">
    <property type="protein sequence ID" value="AWB33410.1"/>
    <property type="molecule type" value="Genomic_DNA"/>
</dbReference>
<name>A0A2R4XHZ6_9BURK</name>
<reference evidence="1 2" key="1">
    <citation type="submission" date="2018-04" db="EMBL/GenBank/DDBJ databases">
        <title>Bordetella sp. HZ20 isolated from seawater.</title>
        <authorList>
            <person name="Sun C."/>
        </authorList>
    </citation>
    <scope>NUCLEOTIDE SEQUENCE [LARGE SCALE GENOMIC DNA]</scope>
    <source>
        <strain evidence="1 2">HZ20</strain>
    </source>
</reference>
<gene>
    <name evidence="1" type="ORF">DBV39_06485</name>
</gene>
<proteinExistence type="predicted"/>
<dbReference type="AlphaFoldDB" id="A0A2R4XHZ6"/>
<organism evidence="1 2">
    <name type="scientific">Orrella marina</name>
    <dbReference type="NCBI Taxonomy" id="2163011"/>
    <lineage>
        <taxon>Bacteria</taxon>
        <taxon>Pseudomonadati</taxon>
        <taxon>Pseudomonadota</taxon>
        <taxon>Betaproteobacteria</taxon>
        <taxon>Burkholderiales</taxon>
        <taxon>Alcaligenaceae</taxon>
        <taxon>Orrella</taxon>
    </lineage>
</organism>
<protein>
    <submittedName>
        <fullName evidence="1">Uncharacterized protein</fullName>
    </submittedName>
</protein>
<dbReference type="RefSeq" id="WP_108620839.1">
    <property type="nucleotide sequence ID" value="NZ_CP028901.1"/>
</dbReference>